<feature type="transmembrane region" description="Helical" evidence="1">
    <location>
        <begin position="50"/>
        <end position="68"/>
    </location>
</feature>
<evidence type="ECO:0000256" key="1">
    <source>
        <dbReference type="SAM" id="Phobius"/>
    </source>
</evidence>
<evidence type="ECO:0000313" key="2">
    <source>
        <dbReference type="EMBL" id="MZR13612.1"/>
    </source>
</evidence>
<accession>A0A845M319</accession>
<sequence length="129" mass="13213">MIAAIEYRIRLAVRRTMFGVVSGLMLVIGIGFLAAAGWIALAQVMDHLEIALIYGGVFVGLGLIFLALTRTKRAAVTMAPSVNAPASTVAPAAGIAAFGGLSAAFVQGISAGMAAGRGTPPDDEHDHLH</sequence>
<dbReference type="RefSeq" id="WP_161351733.1">
    <property type="nucleotide sequence ID" value="NZ_WTUX01000012.1"/>
</dbReference>
<name>A0A845M319_9RHOB</name>
<dbReference type="AlphaFoldDB" id="A0A845M319"/>
<proteinExistence type="predicted"/>
<comment type="caution">
    <text evidence="2">The sequence shown here is derived from an EMBL/GenBank/DDBJ whole genome shotgun (WGS) entry which is preliminary data.</text>
</comment>
<keyword evidence="1" id="KW-0472">Membrane</keyword>
<keyword evidence="3" id="KW-1185">Reference proteome</keyword>
<gene>
    <name evidence="2" type="ORF">GQE99_11350</name>
</gene>
<evidence type="ECO:0008006" key="4">
    <source>
        <dbReference type="Google" id="ProtNLM"/>
    </source>
</evidence>
<dbReference type="Proteomes" id="UP000467322">
    <property type="component" value="Unassembled WGS sequence"/>
</dbReference>
<protein>
    <recommendedName>
        <fullName evidence="4">Holin-X, holin superfamily III</fullName>
    </recommendedName>
</protein>
<dbReference type="EMBL" id="WTUX01000012">
    <property type="protein sequence ID" value="MZR13612.1"/>
    <property type="molecule type" value="Genomic_DNA"/>
</dbReference>
<feature type="transmembrane region" description="Helical" evidence="1">
    <location>
        <begin position="20"/>
        <end position="44"/>
    </location>
</feature>
<evidence type="ECO:0000313" key="3">
    <source>
        <dbReference type="Proteomes" id="UP000467322"/>
    </source>
</evidence>
<keyword evidence="1" id="KW-0812">Transmembrane</keyword>
<reference evidence="2 3" key="1">
    <citation type="submission" date="2019-12" db="EMBL/GenBank/DDBJ databases">
        <title>Maritimibacter sp. nov. sp. isolated from sea sand.</title>
        <authorList>
            <person name="Kim J."/>
            <person name="Jeong S.E."/>
            <person name="Jung H.S."/>
            <person name="Jeon C.O."/>
        </authorList>
    </citation>
    <scope>NUCLEOTIDE SEQUENCE [LARGE SCALE GENOMIC DNA]</scope>
    <source>
        <strain evidence="2 3">DP07</strain>
    </source>
</reference>
<keyword evidence="1" id="KW-1133">Transmembrane helix</keyword>
<organism evidence="2 3">
    <name type="scientific">Maritimibacter harenae</name>
    <dbReference type="NCBI Taxonomy" id="2606218"/>
    <lineage>
        <taxon>Bacteria</taxon>
        <taxon>Pseudomonadati</taxon>
        <taxon>Pseudomonadota</taxon>
        <taxon>Alphaproteobacteria</taxon>
        <taxon>Rhodobacterales</taxon>
        <taxon>Roseobacteraceae</taxon>
        <taxon>Maritimibacter</taxon>
    </lineage>
</organism>